<sequence length="765" mass="85405">MGKAKKTRTASVKRMIKTTDERLKANAAKSAEKLEKSKAQQVKHVAQMPSSMFMSHNTALAPPYRVLVDTNFINLSLEERIEMMRGMMDCLYAKCIPCISDCRSGWRKIHASNVCHALTGVPMQTTALSIESRAIGATSSPPVTALYGVGCARFPACRSCTSARRDTPLKDCRIWAYRPERSLSSSLACHLVTQYEPAQVSIHSSVAHCTLLLLAALASRHELRLAASQDEKYDTVSSVALDSCVDHKRIPKHKSPPYTARSQSSLKICLASDTPYYITDTAYRFDLPLPLASFAKCSLRRDQDYNTDALLHPPRPRFLRCWHRSACRHMYGQRRQVHRPQLELNAMLPLHKRSALQLLRRLLGETASSSRGEGMPELAEVERARGILERVSLGKTITQCQTLEDTIVYADATHTDFAAELLDRRVELVGRTGKQFYMVLSHPSKPTVSALWHFGMSGACQIRGEESNYYRKKPKNELNSDGAPWPPRFWKACLTFDDGSEWAFMDARRLGRIRLIRDSDPRLHPPMSLLAPDALLDLPPVPEFATALRKRTAPVKAILLDQNGVVSGLGNWLVDEFFYQSRIHPGQRGATLHDDQIEALHETIRYVLKTAVEANADHRTFPKTWLFANRWGKGRAKAPEVTLVDGSTAPITFETIGGRTTAIVKSLQKLRALPILDEAEVDGKPAKKAKKRKIDTKSEEGVPDDAQLVEATRTVTEVSSTSNARKRKTRSTTTTLTVKTDAPIESVEPPVPKGARKSKRKRSAV</sequence>
<keyword evidence="9" id="KW-0326">Glycosidase</keyword>
<dbReference type="GO" id="GO:0003906">
    <property type="term" value="F:DNA-(apurinic or apyrimidinic site) endonuclease activity"/>
    <property type="evidence" value="ECO:0007669"/>
    <property type="project" value="InterPro"/>
</dbReference>
<dbReference type="HOGENOM" id="CLU_359263_0_0_1"/>
<dbReference type="SMART" id="SM00898">
    <property type="entry name" value="Fapy_DNA_glyco"/>
    <property type="match status" value="1"/>
</dbReference>
<dbReference type="InterPro" id="IPR035937">
    <property type="entry name" value="FPG_N"/>
</dbReference>
<dbReference type="InterPro" id="IPR010979">
    <property type="entry name" value="Ribosomal_uS13-like_H2TH"/>
</dbReference>
<dbReference type="PROSITE" id="PS51068">
    <property type="entry name" value="FPG_CAT"/>
    <property type="match status" value="1"/>
</dbReference>
<dbReference type="STRING" id="764103.G7E687"/>
<accession>G7E687</accession>
<evidence type="ECO:0000256" key="4">
    <source>
        <dbReference type="ARBA" id="ARBA00022801"/>
    </source>
</evidence>
<dbReference type="SMART" id="SM01232">
    <property type="entry name" value="H2TH"/>
    <property type="match status" value="1"/>
</dbReference>
<comment type="catalytic activity">
    <reaction evidence="1">
        <text>Hydrolysis of DNA containing ring-opened 7-methylguanine residues, releasing 2,6-diamino-4-hydroxy-5-(N-methyl)formamidopyrimidine.</text>
        <dbReference type="EC" id="3.2.2.23"/>
    </reaction>
</comment>
<dbReference type="Proteomes" id="UP000009131">
    <property type="component" value="Unassembled WGS sequence"/>
</dbReference>
<evidence type="ECO:0000256" key="8">
    <source>
        <dbReference type="ARBA" id="ARBA00023268"/>
    </source>
</evidence>
<feature type="region of interest" description="Disordered" evidence="10">
    <location>
        <begin position="683"/>
        <end position="765"/>
    </location>
</feature>
<dbReference type="SUPFAM" id="SSF81624">
    <property type="entry name" value="N-terminal domain of MutM-like DNA repair proteins"/>
    <property type="match status" value="1"/>
</dbReference>
<evidence type="ECO:0000256" key="9">
    <source>
        <dbReference type="ARBA" id="ARBA00023295"/>
    </source>
</evidence>
<evidence type="ECO:0000259" key="11">
    <source>
        <dbReference type="PROSITE" id="PS51068"/>
    </source>
</evidence>
<evidence type="ECO:0000256" key="1">
    <source>
        <dbReference type="ARBA" id="ARBA00001668"/>
    </source>
</evidence>
<dbReference type="InterPro" id="IPR012319">
    <property type="entry name" value="FPG_cat"/>
</dbReference>
<dbReference type="InParanoid" id="G7E687"/>
<comment type="caution">
    <text evidence="12">The sequence shown here is derived from an EMBL/GenBank/DDBJ whole genome shotgun (WGS) entry which is preliminary data.</text>
</comment>
<dbReference type="GO" id="GO:0003684">
    <property type="term" value="F:damaged DNA binding"/>
    <property type="evidence" value="ECO:0007669"/>
    <property type="project" value="InterPro"/>
</dbReference>
<keyword evidence="4" id="KW-0378">Hydrolase</keyword>
<dbReference type="SUPFAM" id="SSF46946">
    <property type="entry name" value="S13-like H2TH domain"/>
    <property type="match status" value="1"/>
</dbReference>
<evidence type="ECO:0000256" key="5">
    <source>
        <dbReference type="ARBA" id="ARBA00023125"/>
    </source>
</evidence>
<protein>
    <recommendedName>
        <fullName evidence="11">Formamidopyrimidine-DNA glycosylase catalytic domain-containing protein</fullName>
    </recommendedName>
</protein>
<dbReference type="EMBL" id="BABT02000150">
    <property type="protein sequence ID" value="GAA98347.1"/>
    <property type="molecule type" value="Genomic_DNA"/>
</dbReference>
<dbReference type="AlphaFoldDB" id="G7E687"/>
<dbReference type="PANTHER" id="PTHR22993:SF9">
    <property type="entry name" value="FORMAMIDOPYRIMIDINE-DNA GLYCOSYLASE"/>
    <property type="match status" value="1"/>
</dbReference>
<dbReference type="GO" id="GO:0006284">
    <property type="term" value="P:base-excision repair"/>
    <property type="evidence" value="ECO:0007669"/>
    <property type="project" value="InterPro"/>
</dbReference>
<dbReference type="GO" id="GO:0005634">
    <property type="term" value="C:nucleus"/>
    <property type="evidence" value="ECO:0007669"/>
    <property type="project" value="TreeGrafter"/>
</dbReference>
<dbReference type="GO" id="GO:0016829">
    <property type="term" value="F:lyase activity"/>
    <property type="evidence" value="ECO:0007669"/>
    <property type="project" value="UniProtKB-KW"/>
</dbReference>
<dbReference type="Pfam" id="PF01149">
    <property type="entry name" value="Fapy_DNA_glyco"/>
    <property type="match status" value="1"/>
</dbReference>
<keyword evidence="5" id="KW-0238">DNA-binding</keyword>
<name>G7E687_MIXOS</name>
<gene>
    <name evidence="12" type="primary">Mo05032</name>
    <name evidence="12" type="ORF">E5Q_05032</name>
</gene>
<evidence type="ECO:0000256" key="6">
    <source>
        <dbReference type="ARBA" id="ARBA00023204"/>
    </source>
</evidence>
<dbReference type="Gene3D" id="3.20.190.10">
    <property type="entry name" value="MutM-like, N-terminal"/>
    <property type="match status" value="1"/>
</dbReference>
<dbReference type="eggNOG" id="KOG3165">
    <property type="taxonomic scope" value="Eukaryota"/>
</dbReference>
<dbReference type="InterPro" id="IPR015886">
    <property type="entry name" value="H2TH_FPG"/>
</dbReference>
<evidence type="ECO:0000313" key="13">
    <source>
        <dbReference type="Proteomes" id="UP000009131"/>
    </source>
</evidence>
<dbReference type="PANTHER" id="PTHR22993">
    <property type="entry name" value="FORMAMIDOPYRIMIDINE-DNA GLYCOSYLASE"/>
    <property type="match status" value="1"/>
</dbReference>
<evidence type="ECO:0000256" key="2">
    <source>
        <dbReference type="ARBA" id="ARBA00009409"/>
    </source>
</evidence>
<dbReference type="Gene3D" id="3.40.50.1010">
    <property type="entry name" value="5'-nuclease"/>
    <property type="match status" value="1"/>
</dbReference>
<evidence type="ECO:0000256" key="10">
    <source>
        <dbReference type="SAM" id="MobiDB-lite"/>
    </source>
</evidence>
<evidence type="ECO:0000256" key="7">
    <source>
        <dbReference type="ARBA" id="ARBA00023239"/>
    </source>
</evidence>
<feature type="compositionally biased region" description="Low complexity" evidence="10">
    <location>
        <begin position="731"/>
        <end position="740"/>
    </location>
</feature>
<keyword evidence="13" id="KW-1185">Reference proteome</keyword>
<keyword evidence="7" id="KW-0456">Lyase</keyword>
<evidence type="ECO:0000256" key="3">
    <source>
        <dbReference type="ARBA" id="ARBA00022763"/>
    </source>
</evidence>
<feature type="compositionally biased region" description="Basic residues" evidence="10">
    <location>
        <begin position="754"/>
        <end position="765"/>
    </location>
</feature>
<organism evidence="12 13">
    <name type="scientific">Mixia osmundae (strain CBS 9802 / IAM 14324 / JCM 22182 / KY 12970)</name>
    <dbReference type="NCBI Taxonomy" id="764103"/>
    <lineage>
        <taxon>Eukaryota</taxon>
        <taxon>Fungi</taxon>
        <taxon>Dikarya</taxon>
        <taxon>Basidiomycota</taxon>
        <taxon>Pucciniomycotina</taxon>
        <taxon>Mixiomycetes</taxon>
        <taxon>Mixiales</taxon>
        <taxon>Mixiaceae</taxon>
        <taxon>Mixia</taxon>
    </lineage>
</organism>
<comment type="similarity">
    <text evidence="2">Belongs to the FPG family.</text>
</comment>
<dbReference type="OrthoDB" id="444592at2759"/>
<reference evidence="12 13" key="2">
    <citation type="journal article" date="2012" name="Open Biol.">
        <title>Characteristics of nucleosomes and linker DNA regions on the genome of the basidiomycete Mixia osmundae revealed by mono- and dinucleosome mapping.</title>
        <authorList>
            <person name="Nishida H."/>
            <person name="Kondo S."/>
            <person name="Matsumoto T."/>
            <person name="Suzuki Y."/>
            <person name="Yoshikawa H."/>
            <person name="Taylor T.D."/>
            <person name="Sugiyama J."/>
        </authorList>
    </citation>
    <scope>NUCLEOTIDE SEQUENCE [LARGE SCALE GENOMIC DNA]</scope>
    <source>
        <strain evidence="13">CBS 9802 / IAM 14324 / JCM 22182 / KY 12970</strain>
    </source>
</reference>
<dbReference type="Gene3D" id="1.10.8.50">
    <property type="match status" value="1"/>
</dbReference>
<feature type="domain" description="Formamidopyrimidine-DNA glycosylase catalytic" evidence="11">
    <location>
        <begin position="376"/>
        <end position="511"/>
    </location>
</feature>
<keyword evidence="8" id="KW-0511">Multifunctional enzyme</keyword>
<reference evidence="12 13" key="1">
    <citation type="journal article" date="2011" name="J. Gen. Appl. Microbiol.">
        <title>Draft genome sequencing of the enigmatic basidiomycete Mixia osmundae.</title>
        <authorList>
            <person name="Nishida H."/>
            <person name="Nagatsuka Y."/>
            <person name="Sugiyama J."/>
        </authorList>
    </citation>
    <scope>NUCLEOTIDE SEQUENCE [LARGE SCALE GENOMIC DNA]</scope>
    <source>
        <strain evidence="13">CBS 9802 / IAM 14324 / JCM 22182 / KY 12970</strain>
    </source>
</reference>
<keyword evidence="3" id="KW-0227">DNA damage</keyword>
<dbReference type="GO" id="GO:0008270">
    <property type="term" value="F:zinc ion binding"/>
    <property type="evidence" value="ECO:0007669"/>
    <property type="project" value="InterPro"/>
</dbReference>
<dbReference type="Pfam" id="PF06831">
    <property type="entry name" value="H2TH"/>
    <property type="match status" value="1"/>
</dbReference>
<keyword evidence="6" id="KW-0234">DNA repair</keyword>
<proteinExistence type="inferred from homology"/>
<evidence type="ECO:0000313" key="12">
    <source>
        <dbReference type="EMBL" id="GAA98347.1"/>
    </source>
</evidence>
<dbReference type="GO" id="GO:0008534">
    <property type="term" value="F:oxidized purine nucleobase lesion DNA N-glycosylase activity"/>
    <property type="evidence" value="ECO:0007669"/>
    <property type="project" value="UniProtKB-EC"/>
</dbReference>